<evidence type="ECO:0008006" key="2">
    <source>
        <dbReference type="Google" id="ProtNLM"/>
    </source>
</evidence>
<evidence type="ECO:0000313" key="1">
    <source>
        <dbReference type="EMBL" id="VAW66748.1"/>
    </source>
</evidence>
<protein>
    <recommendedName>
        <fullName evidence="2">DUF3014 domain-containing protein</fullName>
    </recommendedName>
</protein>
<name>A0A3B0XEQ7_9ZZZZ</name>
<proteinExistence type="predicted"/>
<dbReference type="EMBL" id="UOFI01000085">
    <property type="protein sequence ID" value="VAW66748.1"/>
    <property type="molecule type" value="Genomic_DNA"/>
</dbReference>
<sequence>MKKHYLWLTIIVGLTAAAIFLYSQPVETPSSLPLPDQTDETNADLKKTETKKASVLAEIRHPIPPAPAPVAETQAAAVDTQQTSSPQAPLPAFEKSDGLILKTLSSLFETYPLHGLLRDANIISRIVVTVDNLPRKRISPAQFPTKPVDGTLMAKGEEGKQVLSHQNYGRYRIYVNMIETVDQKKLVNAYFYMYPLFQQAYDELGYQNAYFNDRLIETIDDLLKSPEILEPIKLTRTSVMFKFADPQLEILSAGQKTMIRMGPENSKRVKNALLSIRELLIASDTPEASKGDNSMNLPLE</sequence>
<accession>A0A3B0XEQ7</accession>
<dbReference type="AlphaFoldDB" id="A0A3B0XEQ7"/>
<gene>
    <name evidence="1" type="ORF">MNBD_GAMMA09-2822</name>
</gene>
<reference evidence="1" key="1">
    <citation type="submission" date="2018-06" db="EMBL/GenBank/DDBJ databases">
        <authorList>
            <person name="Zhirakovskaya E."/>
        </authorList>
    </citation>
    <scope>NUCLEOTIDE SEQUENCE</scope>
</reference>
<organism evidence="1">
    <name type="scientific">hydrothermal vent metagenome</name>
    <dbReference type="NCBI Taxonomy" id="652676"/>
    <lineage>
        <taxon>unclassified sequences</taxon>
        <taxon>metagenomes</taxon>
        <taxon>ecological metagenomes</taxon>
    </lineage>
</organism>
<dbReference type="Pfam" id="PF11219">
    <property type="entry name" value="DUF3014"/>
    <property type="match status" value="1"/>
</dbReference>
<dbReference type="InterPro" id="IPR021382">
    <property type="entry name" value="DUF3014"/>
</dbReference>